<evidence type="ECO:0000313" key="3">
    <source>
        <dbReference type="Proteomes" id="UP000298030"/>
    </source>
</evidence>
<accession>A0A4Y7TKF2</accession>
<reference evidence="2 3" key="1">
    <citation type="journal article" date="2019" name="Nat. Ecol. Evol.">
        <title>Megaphylogeny resolves global patterns of mushroom evolution.</title>
        <authorList>
            <person name="Varga T."/>
            <person name="Krizsan K."/>
            <person name="Foldi C."/>
            <person name="Dima B."/>
            <person name="Sanchez-Garcia M."/>
            <person name="Sanchez-Ramirez S."/>
            <person name="Szollosi G.J."/>
            <person name="Szarkandi J.G."/>
            <person name="Papp V."/>
            <person name="Albert L."/>
            <person name="Andreopoulos W."/>
            <person name="Angelini C."/>
            <person name="Antonin V."/>
            <person name="Barry K.W."/>
            <person name="Bougher N.L."/>
            <person name="Buchanan P."/>
            <person name="Buyck B."/>
            <person name="Bense V."/>
            <person name="Catcheside P."/>
            <person name="Chovatia M."/>
            <person name="Cooper J."/>
            <person name="Damon W."/>
            <person name="Desjardin D."/>
            <person name="Finy P."/>
            <person name="Geml J."/>
            <person name="Haridas S."/>
            <person name="Hughes K."/>
            <person name="Justo A."/>
            <person name="Karasinski D."/>
            <person name="Kautmanova I."/>
            <person name="Kiss B."/>
            <person name="Kocsube S."/>
            <person name="Kotiranta H."/>
            <person name="LaButti K.M."/>
            <person name="Lechner B.E."/>
            <person name="Liimatainen K."/>
            <person name="Lipzen A."/>
            <person name="Lukacs Z."/>
            <person name="Mihaltcheva S."/>
            <person name="Morgado L.N."/>
            <person name="Niskanen T."/>
            <person name="Noordeloos M.E."/>
            <person name="Ohm R.A."/>
            <person name="Ortiz-Santana B."/>
            <person name="Ovrebo C."/>
            <person name="Racz N."/>
            <person name="Riley R."/>
            <person name="Savchenko A."/>
            <person name="Shiryaev A."/>
            <person name="Soop K."/>
            <person name="Spirin V."/>
            <person name="Szebenyi C."/>
            <person name="Tomsovsky M."/>
            <person name="Tulloss R.E."/>
            <person name="Uehling J."/>
            <person name="Grigoriev I.V."/>
            <person name="Vagvolgyi C."/>
            <person name="Papp T."/>
            <person name="Martin F.M."/>
            <person name="Miettinen O."/>
            <person name="Hibbett D.S."/>
            <person name="Nagy L.G."/>
        </authorList>
    </citation>
    <scope>NUCLEOTIDE SEQUENCE [LARGE SCALE GENOMIC DNA]</scope>
    <source>
        <strain evidence="2 3">FP101781</strain>
    </source>
</reference>
<dbReference type="InterPro" id="IPR001810">
    <property type="entry name" value="F-box_dom"/>
</dbReference>
<evidence type="ECO:0000259" key="1">
    <source>
        <dbReference type="Pfam" id="PF00646"/>
    </source>
</evidence>
<comment type="caution">
    <text evidence="2">The sequence shown here is derived from an EMBL/GenBank/DDBJ whole genome shotgun (WGS) entry which is preliminary data.</text>
</comment>
<proteinExistence type="predicted"/>
<dbReference type="AlphaFoldDB" id="A0A4Y7TKF2"/>
<keyword evidence="3" id="KW-1185">Reference proteome</keyword>
<feature type="domain" description="F-box" evidence="1">
    <location>
        <begin position="42"/>
        <end position="68"/>
    </location>
</feature>
<gene>
    <name evidence="2" type="ORF">FA13DRAFT_85437</name>
</gene>
<dbReference type="EMBL" id="QPFP01000010">
    <property type="protein sequence ID" value="TEB34418.1"/>
    <property type="molecule type" value="Genomic_DNA"/>
</dbReference>
<sequence>MSVGSDPHSSACQSSSALTLPAKMLYTGTILYSRTHNGFPPDLPLELREQILAYCTAKTLAYLSVTSKGITDEAEAMLYETISLHLSRESQLNARFRTLCDPASCRKARLIQTFAITFNYSESAQFADWTFIQLRIALKRMTSLKVLSVWAPEPLDFKWMGIGEILTCVPLLPLFWSCI</sequence>
<evidence type="ECO:0000313" key="2">
    <source>
        <dbReference type="EMBL" id="TEB34418.1"/>
    </source>
</evidence>
<dbReference type="Pfam" id="PF00646">
    <property type="entry name" value="F-box"/>
    <property type="match status" value="1"/>
</dbReference>
<protein>
    <recommendedName>
        <fullName evidence="1">F-box domain-containing protein</fullName>
    </recommendedName>
</protein>
<organism evidence="2 3">
    <name type="scientific">Coprinellus micaceus</name>
    <name type="common">Glistening ink-cap mushroom</name>
    <name type="synonym">Coprinus micaceus</name>
    <dbReference type="NCBI Taxonomy" id="71717"/>
    <lineage>
        <taxon>Eukaryota</taxon>
        <taxon>Fungi</taxon>
        <taxon>Dikarya</taxon>
        <taxon>Basidiomycota</taxon>
        <taxon>Agaricomycotina</taxon>
        <taxon>Agaricomycetes</taxon>
        <taxon>Agaricomycetidae</taxon>
        <taxon>Agaricales</taxon>
        <taxon>Agaricineae</taxon>
        <taxon>Psathyrellaceae</taxon>
        <taxon>Coprinellus</taxon>
    </lineage>
</organism>
<dbReference type="OrthoDB" id="3065666at2759"/>
<name>A0A4Y7TKF2_COPMI</name>
<dbReference type="Proteomes" id="UP000298030">
    <property type="component" value="Unassembled WGS sequence"/>
</dbReference>